<dbReference type="SUPFAM" id="SSF48726">
    <property type="entry name" value="Immunoglobulin"/>
    <property type="match status" value="1"/>
</dbReference>
<keyword evidence="2" id="KW-0812">Transmembrane</keyword>
<evidence type="ECO:0000313" key="7">
    <source>
        <dbReference type="Proteomes" id="UP001482620"/>
    </source>
</evidence>
<gene>
    <name evidence="6" type="ORF">ILYODFUR_035527</name>
</gene>
<dbReference type="InterPro" id="IPR050671">
    <property type="entry name" value="CD300_family_receptors"/>
</dbReference>
<feature type="signal peptide" evidence="4">
    <location>
        <begin position="1"/>
        <end position="20"/>
    </location>
</feature>
<comment type="subcellular location">
    <subcellularLocation>
        <location evidence="1">Membrane</location>
    </subcellularLocation>
</comment>
<dbReference type="Gene3D" id="2.60.40.10">
    <property type="entry name" value="Immunoglobulins"/>
    <property type="match status" value="1"/>
</dbReference>
<evidence type="ECO:0000256" key="2">
    <source>
        <dbReference type="ARBA" id="ARBA00022692"/>
    </source>
</evidence>
<evidence type="ECO:0000256" key="4">
    <source>
        <dbReference type="SAM" id="SignalP"/>
    </source>
</evidence>
<organism evidence="6 7">
    <name type="scientific">Ilyodon furcidens</name>
    <name type="common">goldbreast splitfin</name>
    <dbReference type="NCBI Taxonomy" id="33524"/>
    <lineage>
        <taxon>Eukaryota</taxon>
        <taxon>Metazoa</taxon>
        <taxon>Chordata</taxon>
        <taxon>Craniata</taxon>
        <taxon>Vertebrata</taxon>
        <taxon>Euteleostomi</taxon>
        <taxon>Actinopterygii</taxon>
        <taxon>Neopterygii</taxon>
        <taxon>Teleostei</taxon>
        <taxon>Neoteleostei</taxon>
        <taxon>Acanthomorphata</taxon>
        <taxon>Ovalentaria</taxon>
        <taxon>Atherinomorphae</taxon>
        <taxon>Cyprinodontiformes</taxon>
        <taxon>Goodeidae</taxon>
        <taxon>Ilyodon</taxon>
    </lineage>
</organism>
<dbReference type="PANTHER" id="PTHR11860">
    <property type="entry name" value="POLYMERIC-IMMUNOGLOBULIN RECEPTOR"/>
    <property type="match status" value="1"/>
</dbReference>
<evidence type="ECO:0000259" key="5">
    <source>
        <dbReference type="SMART" id="SM00409"/>
    </source>
</evidence>
<dbReference type="InterPro" id="IPR013106">
    <property type="entry name" value="Ig_V-set"/>
</dbReference>
<sequence length="122" mass="14212">MKVCHTLISLFFLTLQDGETVRTYTRKEGGSITVRCEFSYYGNRRFLCKETCKGNNILIETTKDRTQRGRYSIRYEERGKLSSDFLHVSITELEKSDSGRYRCGSVTWAGTLYDDFHLVVKE</sequence>
<evidence type="ECO:0000313" key="6">
    <source>
        <dbReference type="EMBL" id="MEQ2242400.1"/>
    </source>
</evidence>
<feature type="chain" id="PRO_5045885578" description="Immunoglobulin domain-containing protein" evidence="4">
    <location>
        <begin position="21"/>
        <end position="122"/>
    </location>
</feature>
<evidence type="ECO:0000256" key="1">
    <source>
        <dbReference type="ARBA" id="ARBA00004370"/>
    </source>
</evidence>
<keyword evidence="3" id="KW-0472">Membrane</keyword>
<feature type="domain" description="Immunoglobulin" evidence="5">
    <location>
        <begin position="21"/>
        <end position="121"/>
    </location>
</feature>
<keyword evidence="7" id="KW-1185">Reference proteome</keyword>
<feature type="non-terminal residue" evidence="6">
    <location>
        <position position="122"/>
    </location>
</feature>
<dbReference type="EMBL" id="JAHRIQ010064727">
    <property type="protein sequence ID" value="MEQ2242400.1"/>
    <property type="molecule type" value="Genomic_DNA"/>
</dbReference>
<comment type="caution">
    <text evidence="6">The sequence shown here is derived from an EMBL/GenBank/DDBJ whole genome shotgun (WGS) entry which is preliminary data.</text>
</comment>
<protein>
    <recommendedName>
        <fullName evidence="5">Immunoglobulin domain-containing protein</fullName>
    </recommendedName>
</protein>
<dbReference type="InterPro" id="IPR036179">
    <property type="entry name" value="Ig-like_dom_sf"/>
</dbReference>
<name>A0ABV0UB32_9TELE</name>
<evidence type="ECO:0000256" key="3">
    <source>
        <dbReference type="ARBA" id="ARBA00023136"/>
    </source>
</evidence>
<accession>A0ABV0UB32</accession>
<dbReference type="Pfam" id="PF07686">
    <property type="entry name" value="V-set"/>
    <property type="match status" value="1"/>
</dbReference>
<reference evidence="6 7" key="1">
    <citation type="submission" date="2021-06" db="EMBL/GenBank/DDBJ databases">
        <authorList>
            <person name="Palmer J.M."/>
        </authorList>
    </citation>
    <scope>NUCLEOTIDE SEQUENCE [LARGE SCALE GENOMIC DNA]</scope>
    <source>
        <strain evidence="7">if_2019</strain>
        <tissue evidence="6">Muscle</tissue>
    </source>
</reference>
<dbReference type="PANTHER" id="PTHR11860:SF87">
    <property type="entry name" value="CMRF35-LIKE MOLECULE 8"/>
    <property type="match status" value="1"/>
</dbReference>
<keyword evidence="4" id="KW-0732">Signal</keyword>
<dbReference type="InterPro" id="IPR013783">
    <property type="entry name" value="Ig-like_fold"/>
</dbReference>
<dbReference type="SMART" id="SM00409">
    <property type="entry name" value="IG"/>
    <property type="match status" value="1"/>
</dbReference>
<dbReference type="InterPro" id="IPR003599">
    <property type="entry name" value="Ig_sub"/>
</dbReference>
<dbReference type="Proteomes" id="UP001482620">
    <property type="component" value="Unassembled WGS sequence"/>
</dbReference>
<proteinExistence type="predicted"/>